<keyword evidence="1" id="KW-0175">Coiled coil</keyword>
<evidence type="ECO:0000256" key="2">
    <source>
        <dbReference type="SAM" id="Phobius"/>
    </source>
</evidence>
<reference evidence="3" key="1">
    <citation type="journal article" date="2020" name="mSystems">
        <title>Genome- and Community-Level Interaction Insights into Carbon Utilization and Element Cycling Functions of Hydrothermarchaeota in Hydrothermal Sediment.</title>
        <authorList>
            <person name="Zhou Z."/>
            <person name="Liu Y."/>
            <person name="Xu W."/>
            <person name="Pan J."/>
            <person name="Luo Z.H."/>
            <person name="Li M."/>
        </authorList>
    </citation>
    <scope>NUCLEOTIDE SEQUENCE [LARGE SCALE GENOMIC DNA]</scope>
    <source>
        <strain evidence="3">SpSt-503</strain>
    </source>
</reference>
<name>A0A7C3IK25_9SPIR</name>
<dbReference type="EMBL" id="DSVL01000215">
    <property type="protein sequence ID" value="HFH29245.1"/>
    <property type="molecule type" value="Genomic_DNA"/>
</dbReference>
<gene>
    <name evidence="3" type="ORF">ENS59_06995</name>
</gene>
<sequence>MIALIVGLVAIAFAVLAVIPAGLNWWQDVLLFLRGSIPVMAVLIGLLAVFIGIADIKDQIEAKKEEAEEKAKENSSSESK</sequence>
<dbReference type="AlphaFoldDB" id="A0A7C3IK25"/>
<keyword evidence="2" id="KW-0472">Membrane</keyword>
<feature type="coiled-coil region" evidence="1">
    <location>
        <begin position="53"/>
        <end position="80"/>
    </location>
</feature>
<evidence type="ECO:0000256" key="1">
    <source>
        <dbReference type="SAM" id="Coils"/>
    </source>
</evidence>
<keyword evidence="2" id="KW-1133">Transmembrane helix</keyword>
<organism evidence="3">
    <name type="scientific">Gracilinema caldarium</name>
    <dbReference type="NCBI Taxonomy" id="215591"/>
    <lineage>
        <taxon>Bacteria</taxon>
        <taxon>Pseudomonadati</taxon>
        <taxon>Spirochaetota</taxon>
        <taxon>Spirochaetia</taxon>
        <taxon>Spirochaetales</taxon>
        <taxon>Breznakiellaceae</taxon>
        <taxon>Gracilinema</taxon>
    </lineage>
</organism>
<dbReference type="Pfam" id="PF26391">
    <property type="entry name" value="MamI"/>
    <property type="match status" value="1"/>
</dbReference>
<proteinExistence type="predicted"/>
<comment type="caution">
    <text evidence="3">The sequence shown here is derived from an EMBL/GenBank/DDBJ whole genome shotgun (WGS) entry which is preliminary data.</text>
</comment>
<dbReference type="InterPro" id="IPR058806">
    <property type="entry name" value="MamI"/>
</dbReference>
<protein>
    <submittedName>
        <fullName evidence="3">Uncharacterized protein</fullName>
    </submittedName>
</protein>
<accession>A0A7C3IK25</accession>
<evidence type="ECO:0000313" key="3">
    <source>
        <dbReference type="EMBL" id="HFH29245.1"/>
    </source>
</evidence>
<feature type="transmembrane region" description="Helical" evidence="2">
    <location>
        <begin position="33"/>
        <end position="54"/>
    </location>
</feature>
<keyword evidence="2" id="KW-0812">Transmembrane</keyword>
<dbReference type="RefSeq" id="WP_304241770.1">
    <property type="nucleotide sequence ID" value="NZ_JAJUIP010000036.1"/>
</dbReference>